<reference evidence="7 8" key="1">
    <citation type="submission" date="2018-06" db="EMBL/GenBank/DDBJ databases">
        <title>Genomic Encyclopedia of Type Strains, Phase IV (KMG-IV): sequencing the most valuable type-strain genomes for metagenomic binning, comparative biology and taxonomic classification.</title>
        <authorList>
            <person name="Goeker M."/>
        </authorList>
    </citation>
    <scope>NUCLEOTIDE SEQUENCE [LARGE SCALE GENOMIC DNA]</scope>
    <source>
        <strain evidence="7 8">DSM 25532</strain>
    </source>
</reference>
<dbReference type="InterPro" id="IPR022655">
    <property type="entry name" value="DUF1553"/>
</dbReference>
<dbReference type="PROSITE" id="PS51007">
    <property type="entry name" value="CYTC"/>
    <property type="match status" value="1"/>
</dbReference>
<evidence type="ECO:0000313" key="7">
    <source>
        <dbReference type="EMBL" id="RBP42541.1"/>
    </source>
</evidence>
<feature type="domain" description="Cytochrome c" evidence="6">
    <location>
        <begin position="27"/>
        <end position="133"/>
    </location>
</feature>
<dbReference type="RefSeq" id="WP_113959661.1">
    <property type="nucleotide sequence ID" value="NZ_QNRR01000006.1"/>
</dbReference>
<dbReference type="Pfam" id="PF07587">
    <property type="entry name" value="PSD1"/>
    <property type="match status" value="1"/>
</dbReference>
<dbReference type="EMBL" id="QNRR01000006">
    <property type="protein sequence ID" value="RBP42541.1"/>
    <property type="molecule type" value="Genomic_DNA"/>
</dbReference>
<evidence type="ECO:0000256" key="5">
    <source>
        <dbReference type="SAM" id="SignalP"/>
    </source>
</evidence>
<dbReference type="Pfam" id="PF07583">
    <property type="entry name" value="PSCyt2"/>
    <property type="match status" value="1"/>
</dbReference>
<dbReference type="PANTHER" id="PTHR35889:SF3">
    <property type="entry name" value="F-BOX DOMAIN-CONTAINING PROTEIN"/>
    <property type="match status" value="1"/>
</dbReference>
<evidence type="ECO:0000256" key="1">
    <source>
        <dbReference type="ARBA" id="ARBA00022617"/>
    </source>
</evidence>
<feature type="chain" id="PRO_5016876240" evidence="5">
    <location>
        <begin position="18"/>
        <end position="1115"/>
    </location>
</feature>
<keyword evidence="1 4" id="KW-0349">Heme</keyword>
<gene>
    <name evidence="7" type="ORF">DES53_106250</name>
</gene>
<dbReference type="InterPro" id="IPR011429">
    <property type="entry name" value="Cyt_c_Planctomycete-type"/>
</dbReference>
<dbReference type="InterPro" id="IPR011444">
    <property type="entry name" value="DUF1549"/>
</dbReference>
<dbReference type="InterPro" id="IPR009056">
    <property type="entry name" value="Cyt_c-like_dom"/>
</dbReference>
<feature type="signal peptide" evidence="5">
    <location>
        <begin position="1"/>
        <end position="17"/>
    </location>
</feature>
<evidence type="ECO:0000256" key="4">
    <source>
        <dbReference type="PROSITE-ProRule" id="PRU00433"/>
    </source>
</evidence>
<evidence type="ECO:0000259" key="6">
    <source>
        <dbReference type="PROSITE" id="PS51007"/>
    </source>
</evidence>
<dbReference type="OrthoDB" id="174024at2"/>
<dbReference type="GO" id="GO:0009055">
    <property type="term" value="F:electron transfer activity"/>
    <property type="evidence" value="ECO:0007669"/>
    <property type="project" value="InterPro"/>
</dbReference>
<keyword evidence="5" id="KW-0732">Signal</keyword>
<evidence type="ECO:0000256" key="3">
    <source>
        <dbReference type="ARBA" id="ARBA00023004"/>
    </source>
</evidence>
<sequence>MAFSLTFRLMLTGGVTAACTASLYSASTKPEAEPVFTAEQITFFEKNVRPVLAENCYSCHEGHKAKSGLMLNSRAGVMRGTDYKKVIIPGDPENSVLIKAIRHAAGAEPMPAKKPQLAANQIEALVQWVKMGAPWPKEAAGDHQHASWEDHWAFQKVAKPAVPVVANPKLKPANPLDAFVAAKLEKAGLDFAPQTDRAILGRRLYVTLTGLPPSFEELQAFVKDPSPDAPAKLIDDLLNSPHYGERWGRYWLDVARYSDTEGYQVGGKDYRFPYAFTYRDWVVDSLNADMPYDEFLKHQIAADRIAGADAGSKNLAALGFLTVGDTFISNKDLQTDDRIDVLTRGTLGLTVTCARCHDHKFDPIPTKDYYAIYGVFSSSEIPEEFPVIGKASSEVEYAAYRGEVSKVEEKMTVFRKEVFDDMRKADRMREYLAFAQQAVKEDINGEAFRGKAGQLKLRDRVASRWREFVKRHTATSKPHPVMMAWKEFSTLPKEGFEQASAGVKDKLTKEGSATNAVIRNELAKRPAPKSMDEVLGLYADVFVTCLTGKEPDNADWQAVRSVLLEPQSPMAVPVDQVDQFFTRKDTETMTRFRNEIKKIELSSPGAPPRAMVMNDKEKPNDVRIFIRGNQGRPGEVAPRGFLTFLGGQKFSKGSGREELANAIASRDNPLTARVMVNRVWLQHFGSPLVSQTSDFGVQTPAPVQLDLLNWLSASFMEQGWSLKNLHRVILNSRTWQQSAVSTPDKDLKDADNTLLSRQSRQRLDYESMRDAMIDVTGTLNPAKMGGRPVALNAADVNSRRSLYLIVDRYNQATVPAMFDFANPDTHSPQRYNTTVPQQALFLMNSPFMRDQSGKLAAKLPQEGSTIDSQTITALYRKVLQREPKLEEVELAQRFVNDAMDLQDKPPFLWKYGAGKPQRDASGKITGYEFIPFATYNGTKSRKWWSMSKDMPDKQWSYTQWAEGGGHPGSQHATVLRWTSPFDGTIRISGRLDRDNPNGNGIRGLIISNKQGILVNDLIAPKSEKNMEVASLAVTRGEVIDFVVDSENGDTNSDSFDWRPAIYGVDEVNGKTTLLTKSDEDFNDASHWPIKRPRPQNPLSQLVQVLLMSNEFQFVD</sequence>
<dbReference type="Proteomes" id="UP000253426">
    <property type="component" value="Unassembled WGS sequence"/>
</dbReference>
<dbReference type="InterPro" id="IPR036909">
    <property type="entry name" value="Cyt_c-like_dom_sf"/>
</dbReference>
<proteinExistence type="predicted"/>
<evidence type="ECO:0000313" key="8">
    <source>
        <dbReference type="Proteomes" id="UP000253426"/>
    </source>
</evidence>
<name>A0A366HIK2_9BACT</name>
<dbReference type="SUPFAM" id="SSF46626">
    <property type="entry name" value="Cytochrome c"/>
    <property type="match status" value="1"/>
</dbReference>
<protein>
    <submittedName>
        <fullName evidence="7">Cytochrome c</fullName>
    </submittedName>
</protein>
<dbReference type="Pfam" id="PF07635">
    <property type="entry name" value="PSCyt1"/>
    <property type="match status" value="1"/>
</dbReference>
<dbReference type="GO" id="GO:0046872">
    <property type="term" value="F:metal ion binding"/>
    <property type="evidence" value="ECO:0007669"/>
    <property type="project" value="UniProtKB-KW"/>
</dbReference>
<dbReference type="GO" id="GO:0020037">
    <property type="term" value="F:heme binding"/>
    <property type="evidence" value="ECO:0007669"/>
    <property type="project" value="InterPro"/>
</dbReference>
<organism evidence="7 8">
    <name type="scientific">Roseimicrobium gellanilyticum</name>
    <dbReference type="NCBI Taxonomy" id="748857"/>
    <lineage>
        <taxon>Bacteria</taxon>
        <taxon>Pseudomonadati</taxon>
        <taxon>Verrucomicrobiota</taxon>
        <taxon>Verrucomicrobiia</taxon>
        <taxon>Verrucomicrobiales</taxon>
        <taxon>Verrucomicrobiaceae</taxon>
        <taxon>Roseimicrobium</taxon>
    </lineage>
</organism>
<comment type="caution">
    <text evidence="7">The sequence shown here is derived from an EMBL/GenBank/DDBJ whole genome shotgun (WGS) entry which is preliminary data.</text>
</comment>
<dbReference type="AlphaFoldDB" id="A0A366HIK2"/>
<keyword evidence="2 4" id="KW-0479">Metal-binding</keyword>
<dbReference type="PANTHER" id="PTHR35889">
    <property type="entry name" value="CYCLOINULO-OLIGOSACCHARIDE FRUCTANOTRANSFERASE-RELATED"/>
    <property type="match status" value="1"/>
</dbReference>
<accession>A0A366HIK2</accession>
<keyword evidence="3 4" id="KW-0408">Iron</keyword>
<keyword evidence="8" id="KW-1185">Reference proteome</keyword>
<evidence type="ECO:0000256" key="2">
    <source>
        <dbReference type="ARBA" id="ARBA00022723"/>
    </source>
</evidence>